<gene>
    <name evidence="2" type="ORF">RM812_18190</name>
</gene>
<dbReference type="Pfam" id="PF01464">
    <property type="entry name" value="SLT"/>
    <property type="match status" value="1"/>
</dbReference>
<dbReference type="InterPro" id="IPR036366">
    <property type="entry name" value="PGBDSf"/>
</dbReference>
<evidence type="ECO:0000259" key="1">
    <source>
        <dbReference type="Pfam" id="PF01464"/>
    </source>
</evidence>
<dbReference type="RefSeq" id="WP_311573622.1">
    <property type="nucleotide sequence ID" value="NZ_JAVRFH010000016.1"/>
</dbReference>
<name>A0ABU3APM8_9ACTN</name>
<dbReference type="Gene3D" id="1.10.101.10">
    <property type="entry name" value="PGBD-like superfamily/PGBD"/>
    <property type="match status" value="1"/>
</dbReference>
<dbReference type="InterPro" id="IPR036365">
    <property type="entry name" value="PGBD-like_sf"/>
</dbReference>
<dbReference type="EMBL" id="JAVRFH010000016">
    <property type="protein sequence ID" value="MDT0612132.1"/>
    <property type="molecule type" value="Genomic_DNA"/>
</dbReference>
<comment type="caution">
    <text evidence="2">The sequence shown here is derived from an EMBL/GenBank/DDBJ whole genome shotgun (WGS) entry which is preliminary data.</text>
</comment>
<dbReference type="SUPFAM" id="SSF47090">
    <property type="entry name" value="PGBD-like"/>
    <property type="match status" value="1"/>
</dbReference>
<accession>A0ABU3APM8</accession>
<sequence>MVSLSNVRFGKRNDDVKATQLALIAAGVSIPAGATGVFGEETRSAYAAWQRMLGFTGSAADGFPGCSSLSKLGARSGFTVDCRHPGAIPRNSVRFSMNSGVAVDDDTARAFAEEACDRTGAPRSWVTGVGNGANLLTLMFRESSFKSNAVNEDDINATGPVQADGARLNCSRGYAQLIPDTFAENHQVGTSDRIYDPVANVAASINYIWRRYGDIARVQQANPHLDPAPY</sequence>
<proteinExistence type="predicted"/>
<organism evidence="2 3">
    <name type="scientific">Streptomyces lancefieldiae</name>
    <dbReference type="NCBI Taxonomy" id="3075520"/>
    <lineage>
        <taxon>Bacteria</taxon>
        <taxon>Bacillati</taxon>
        <taxon>Actinomycetota</taxon>
        <taxon>Actinomycetes</taxon>
        <taxon>Kitasatosporales</taxon>
        <taxon>Streptomycetaceae</taxon>
        <taxon>Streptomyces</taxon>
    </lineage>
</organism>
<dbReference type="InterPro" id="IPR008258">
    <property type="entry name" value="Transglycosylase_SLT_dom_1"/>
</dbReference>
<protein>
    <submittedName>
        <fullName evidence="2">Transglycosylase SLT domain-containing protein</fullName>
    </submittedName>
</protein>
<evidence type="ECO:0000313" key="3">
    <source>
        <dbReference type="Proteomes" id="UP001180724"/>
    </source>
</evidence>
<dbReference type="SUPFAM" id="SSF53955">
    <property type="entry name" value="Lysozyme-like"/>
    <property type="match status" value="1"/>
</dbReference>
<dbReference type="Proteomes" id="UP001180724">
    <property type="component" value="Unassembled WGS sequence"/>
</dbReference>
<reference evidence="2" key="1">
    <citation type="submission" date="2024-05" db="EMBL/GenBank/DDBJ databases">
        <title>30 novel species of actinomycetes from the DSMZ collection.</title>
        <authorList>
            <person name="Nouioui I."/>
        </authorList>
    </citation>
    <scope>NUCLEOTIDE SEQUENCE</scope>
    <source>
        <strain evidence="2">DSM 40712</strain>
    </source>
</reference>
<dbReference type="InterPro" id="IPR023346">
    <property type="entry name" value="Lysozyme-like_dom_sf"/>
</dbReference>
<feature type="domain" description="Transglycosylase SLT" evidence="1">
    <location>
        <begin position="135"/>
        <end position="216"/>
    </location>
</feature>
<dbReference type="Gene3D" id="1.10.530.10">
    <property type="match status" value="1"/>
</dbReference>
<evidence type="ECO:0000313" key="2">
    <source>
        <dbReference type="EMBL" id="MDT0612132.1"/>
    </source>
</evidence>
<keyword evidence="3" id="KW-1185">Reference proteome</keyword>